<sequence length="216" mass="23375">MDPDGKRAAGNLDHQSPSSPQSGLPGCSVAVIPVIVPGPKFTGEGDEEIATVPPSGTANERLNTAQEGWLCKRYCDAMQSNRTPNHRKAPGMRSTLLLIPSRKASYVRSSQKMHQSVGSSKELSLLASIQDLTRSSMGRKRSLLSVSSFVSESGSSDHAVGIRKLRRKKRNDTVAHSLVASPTRLSRLRSMRRGPSSSHHEDEEEHEHMGLSVGGD</sequence>
<feature type="region of interest" description="Disordered" evidence="1">
    <location>
        <begin position="1"/>
        <end position="27"/>
    </location>
</feature>
<evidence type="ECO:0000256" key="1">
    <source>
        <dbReference type="SAM" id="MobiDB-lite"/>
    </source>
</evidence>
<feature type="region of interest" description="Disordered" evidence="1">
    <location>
        <begin position="168"/>
        <end position="216"/>
    </location>
</feature>
<gene>
    <name evidence="2" type="ORF">BCV70DRAFT_205946</name>
</gene>
<protein>
    <submittedName>
        <fullName evidence="2">Uncharacterized protein</fullName>
    </submittedName>
</protein>
<keyword evidence="3" id="KW-1185">Reference proteome</keyword>
<evidence type="ECO:0000313" key="3">
    <source>
        <dbReference type="Proteomes" id="UP000246740"/>
    </source>
</evidence>
<name>A0A317XQ99_9BASI</name>
<dbReference type="Proteomes" id="UP000246740">
    <property type="component" value="Unassembled WGS sequence"/>
</dbReference>
<accession>A0A317XQ99</accession>
<organism evidence="2 3">
    <name type="scientific">Testicularia cyperi</name>
    <dbReference type="NCBI Taxonomy" id="1882483"/>
    <lineage>
        <taxon>Eukaryota</taxon>
        <taxon>Fungi</taxon>
        <taxon>Dikarya</taxon>
        <taxon>Basidiomycota</taxon>
        <taxon>Ustilaginomycotina</taxon>
        <taxon>Ustilaginomycetes</taxon>
        <taxon>Ustilaginales</taxon>
        <taxon>Anthracoideaceae</taxon>
        <taxon>Testicularia</taxon>
    </lineage>
</organism>
<proteinExistence type="predicted"/>
<evidence type="ECO:0000313" key="2">
    <source>
        <dbReference type="EMBL" id="PWZ00475.1"/>
    </source>
</evidence>
<dbReference type="AlphaFoldDB" id="A0A317XQ99"/>
<dbReference type="EMBL" id="KZ819192">
    <property type="protein sequence ID" value="PWZ00475.1"/>
    <property type="molecule type" value="Genomic_DNA"/>
</dbReference>
<reference evidence="2 3" key="1">
    <citation type="journal article" date="2018" name="Mol. Biol. Evol.">
        <title>Broad Genomic Sampling Reveals a Smut Pathogenic Ancestry of the Fungal Clade Ustilaginomycotina.</title>
        <authorList>
            <person name="Kijpornyongpan T."/>
            <person name="Mondo S.J."/>
            <person name="Barry K."/>
            <person name="Sandor L."/>
            <person name="Lee J."/>
            <person name="Lipzen A."/>
            <person name="Pangilinan J."/>
            <person name="LaButti K."/>
            <person name="Hainaut M."/>
            <person name="Henrissat B."/>
            <person name="Grigoriev I.V."/>
            <person name="Spatafora J.W."/>
            <person name="Aime M.C."/>
        </authorList>
    </citation>
    <scope>NUCLEOTIDE SEQUENCE [LARGE SCALE GENOMIC DNA]</scope>
    <source>
        <strain evidence="2 3">MCA 3645</strain>
    </source>
</reference>
<feature type="compositionally biased region" description="Basic and acidic residues" evidence="1">
    <location>
        <begin position="198"/>
        <end position="209"/>
    </location>
</feature>
<dbReference type="InParanoid" id="A0A317XQ99"/>